<evidence type="ECO:0000313" key="6">
    <source>
        <dbReference type="Proteomes" id="UP001461341"/>
    </source>
</evidence>
<sequence>MEQCSEEDKKRFVEETVEKYARFINPGLVRLFKFANFNTVEWKGKGAKVWDIFGNQYIDCIGGFGVFNVGRNHPRVVEAVKRQLDYLPLSTRTLFNRQQADLAEMLAQITPGELQYSFFCNSGAEAVEGAIKLARFYTGRKKLVSALGGFHGKTMGALSVSGREVYKKPFEPLLPETYQVPFGDAEAMAQAVDEQTAAVILEPIQGEGGIILPPPDYLSEVRKICDARGALLILDEVQTGLGRTGAMFACEHYGVVPDILALAKGLGGGVLPLGAFMSTPQIWTVFEDNPFIHSSTLGGNPLSCAAGIETLKVLQEEEIPQQAARKGEYLLSALQGLAIQFAPLIKEVRGKGLLVGVEFFDSDVASLLAMEMAQRRVLVAYTLNNPKVIRLEPPLVITKEELDLVLEVFEASLKSVQGILEEIGG</sequence>
<keyword evidence="3 4" id="KW-0663">Pyridoxal phosphate</keyword>
<dbReference type="EMBL" id="CP121689">
    <property type="protein sequence ID" value="WZL77271.1"/>
    <property type="molecule type" value="Genomic_DNA"/>
</dbReference>
<dbReference type="RefSeq" id="WP_369019432.1">
    <property type="nucleotide sequence ID" value="NZ_CP121689.1"/>
</dbReference>
<dbReference type="PIRSF" id="PIRSF000521">
    <property type="entry name" value="Transaminase_4ab_Lys_Orn"/>
    <property type="match status" value="1"/>
</dbReference>
<keyword evidence="2 5" id="KW-0808">Transferase</keyword>
<reference evidence="5 6" key="1">
    <citation type="submission" date="2023-03" db="EMBL/GenBank/DDBJ databases">
        <title>Novel Species.</title>
        <authorList>
            <person name="Ma S."/>
        </authorList>
    </citation>
    <scope>NUCLEOTIDE SEQUENCE [LARGE SCALE GENOMIC DNA]</scope>
    <source>
        <strain evidence="5 6">B11</strain>
    </source>
</reference>
<gene>
    <name evidence="5" type="ORF">QBE54_09405</name>
</gene>
<dbReference type="CDD" id="cd00610">
    <property type="entry name" value="OAT_like"/>
    <property type="match status" value="1"/>
</dbReference>
<dbReference type="InterPro" id="IPR015421">
    <property type="entry name" value="PyrdxlP-dep_Trfase_major"/>
</dbReference>
<dbReference type="SUPFAM" id="SSF53383">
    <property type="entry name" value="PLP-dependent transferases"/>
    <property type="match status" value="1"/>
</dbReference>
<dbReference type="InterPro" id="IPR015424">
    <property type="entry name" value="PyrdxlP-dep_Trfase"/>
</dbReference>
<accession>A0ABZ2YGH9</accession>
<dbReference type="Proteomes" id="UP001461341">
    <property type="component" value="Chromosome"/>
</dbReference>
<dbReference type="PANTHER" id="PTHR11986:SF112">
    <property type="entry name" value="PUTRESCINE AMINOTRANSFERASE"/>
    <property type="match status" value="1"/>
</dbReference>
<keyword evidence="2 5" id="KW-0032">Aminotransferase</keyword>
<protein>
    <submittedName>
        <fullName evidence="5">Aminotransferase class III-fold pyridoxal phosphate-dependent enzyme</fullName>
    </submittedName>
</protein>
<evidence type="ECO:0000256" key="3">
    <source>
        <dbReference type="ARBA" id="ARBA00022898"/>
    </source>
</evidence>
<proteinExistence type="inferred from homology"/>
<name>A0ABZ2YGH9_9BACT</name>
<dbReference type="Gene3D" id="3.90.1150.10">
    <property type="entry name" value="Aspartate Aminotransferase, domain 1"/>
    <property type="match status" value="1"/>
</dbReference>
<comment type="similarity">
    <text evidence="4">Belongs to the class-III pyridoxal-phosphate-dependent aminotransferase family.</text>
</comment>
<dbReference type="Pfam" id="PF00202">
    <property type="entry name" value="Aminotran_3"/>
    <property type="match status" value="1"/>
</dbReference>
<dbReference type="Gene3D" id="3.40.640.10">
    <property type="entry name" value="Type I PLP-dependent aspartate aminotransferase-like (Major domain)"/>
    <property type="match status" value="1"/>
</dbReference>
<dbReference type="InterPro" id="IPR005814">
    <property type="entry name" value="Aminotrans_3"/>
</dbReference>
<comment type="cofactor">
    <cofactor evidence="1">
        <name>pyridoxal 5'-phosphate</name>
        <dbReference type="ChEBI" id="CHEBI:597326"/>
    </cofactor>
</comment>
<dbReference type="PROSITE" id="PS00600">
    <property type="entry name" value="AA_TRANSFER_CLASS_3"/>
    <property type="match status" value="1"/>
</dbReference>
<evidence type="ECO:0000256" key="1">
    <source>
        <dbReference type="ARBA" id="ARBA00001933"/>
    </source>
</evidence>
<dbReference type="InterPro" id="IPR015422">
    <property type="entry name" value="PyrdxlP-dep_Trfase_small"/>
</dbReference>
<dbReference type="PANTHER" id="PTHR11986">
    <property type="entry name" value="AMINOTRANSFERASE CLASS III"/>
    <property type="match status" value="1"/>
</dbReference>
<dbReference type="InterPro" id="IPR049704">
    <property type="entry name" value="Aminotrans_3_PPA_site"/>
</dbReference>
<evidence type="ECO:0000313" key="5">
    <source>
        <dbReference type="EMBL" id="WZL77271.1"/>
    </source>
</evidence>
<evidence type="ECO:0000256" key="2">
    <source>
        <dbReference type="ARBA" id="ARBA00022576"/>
    </source>
</evidence>
<evidence type="ECO:0000256" key="4">
    <source>
        <dbReference type="RuleBase" id="RU003560"/>
    </source>
</evidence>
<dbReference type="GO" id="GO:0008483">
    <property type="term" value="F:transaminase activity"/>
    <property type="evidence" value="ECO:0007669"/>
    <property type="project" value="UniProtKB-KW"/>
</dbReference>
<keyword evidence="6" id="KW-1185">Reference proteome</keyword>
<organism evidence="5 6">
    <name type="scientific">Thermatribacter velox</name>
    <dbReference type="NCBI Taxonomy" id="3039681"/>
    <lineage>
        <taxon>Bacteria</taxon>
        <taxon>Pseudomonadati</taxon>
        <taxon>Atribacterota</taxon>
        <taxon>Atribacteria</taxon>
        <taxon>Atribacterales</taxon>
        <taxon>Thermatribacteraceae</taxon>
        <taxon>Thermatribacter</taxon>
    </lineage>
</organism>
<dbReference type="InterPro" id="IPR050103">
    <property type="entry name" value="Class-III_PLP-dep_AT"/>
</dbReference>